<proteinExistence type="predicted"/>
<dbReference type="EMBL" id="JAOYFB010000038">
    <property type="protein sequence ID" value="KAK4027188.1"/>
    <property type="molecule type" value="Genomic_DNA"/>
</dbReference>
<evidence type="ECO:0008006" key="3">
    <source>
        <dbReference type="Google" id="ProtNLM"/>
    </source>
</evidence>
<sequence length="257" mass="29180">MFYMLKTFLKAIDVDPSLLLRLNGIKKHFALSSSEMEILQELEAILQPFEIASNDFQADYETIGNVIPAFLVLKIHLTLSIKYRNGAEIPNPASPLSLVVVKCKYVTASLLQSLNCRFSYVLYEASYVLGSTLDPRFKKGWIKRSGIPETDIIAAVKLEIDILAHTRHNRQEFDLVIGFDYFWKIMIHQTKQGSDGSVACVRKLGWIIFGASEEKKESSVLLTTVKNSARPVVDFKEFWVLEHMGVTKEELEDQGFL</sequence>
<keyword evidence="2" id="KW-1185">Reference proteome</keyword>
<dbReference type="InterPro" id="IPR012337">
    <property type="entry name" value="RNaseH-like_sf"/>
</dbReference>
<reference evidence="1 2" key="1">
    <citation type="journal article" date="2023" name="Nucleic Acids Res.">
        <title>The hologenome of Daphnia magna reveals possible DNA methylation and microbiome-mediated evolution of the host genome.</title>
        <authorList>
            <person name="Chaturvedi A."/>
            <person name="Li X."/>
            <person name="Dhandapani V."/>
            <person name="Marshall H."/>
            <person name="Kissane S."/>
            <person name="Cuenca-Cambronero M."/>
            <person name="Asole G."/>
            <person name="Calvet F."/>
            <person name="Ruiz-Romero M."/>
            <person name="Marangio P."/>
            <person name="Guigo R."/>
            <person name="Rago D."/>
            <person name="Mirbahai L."/>
            <person name="Eastwood N."/>
            <person name="Colbourne J.K."/>
            <person name="Zhou J."/>
            <person name="Mallon E."/>
            <person name="Orsini L."/>
        </authorList>
    </citation>
    <scope>NUCLEOTIDE SEQUENCE [LARGE SCALE GENOMIC DNA]</scope>
    <source>
        <strain evidence="1">LRV0_1</strain>
    </source>
</reference>
<gene>
    <name evidence="1" type="ORF">OUZ56_016200</name>
</gene>
<accession>A0ABR0APY9</accession>
<dbReference type="Proteomes" id="UP001234178">
    <property type="component" value="Unassembled WGS sequence"/>
</dbReference>
<dbReference type="SUPFAM" id="SSF53098">
    <property type="entry name" value="Ribonuclease H-like"/>
    <property type="match status" value="1"/>
</dbReference>
<name>A0ABR0APY9_9CRUS</name>
<comment type="caution">
    <text evidence="1">The sequence shown here is derived from an EMBL/GenBank/DDBJ whole genome shotgun (WGS) entry which is preliminary data.</text>
</comment>
<evidence type="ECO:0000313" key="2">
    <source>
        <dbReference type="Proteomes" id="UP001234178"/>
    </source>
</evidence>
<organism evidence="1 2">
    <name type="scientific">Daphnia magna</name>
    <dbReference type="NCBI Taxonomy" id="35525"/>
    <lineage>
        <taxon>Eukaryota</taxon>
        <taxon>Metazoa</taxon>
        <taxon>Ecdysozoa</taxon>
        <taxon>Arthropoda</taxon>
        <taxon>Crustacea</taxon>
        <taxon>Branchiopoda</taxon>
        <taxon>Diplostraca</taxon>
        <taxon>Cladocera</taxon>
        <taxon>Anomopoda</taxon>
        <taxon>Daphniidae</taxon>
        <taxon>Daphnia</taxon>
    </lineage>
</organism>
<evidence type="ECO:0000313" key="1">
    <source>
        <dbReference type="EMBL" id="KAK4027188.1"/>
    </source>
</evidence>
<protein>
    <recommendedName>
        <fullName evidence="3">Peptidase aspartic putative domain-containing protein</fullName>
    </recommendedName>
</protein>